<dbReference type="Pfam" id="PF13412">
    <property type="entry name" value="HTH_24"/>
    <property type="match status" value="1"/>
</dbReference>
<accession>A0ABP8QCN0</accession>
<dbReference type="Pfam" id="PF00480">
    <property type="entry name" value="ROK"/>
    <property type="match status" value="1"/>
</dbReference>
<proteinExistence type="inferred from homology"/>
<keyword evidence="3" id="KW-1185">Reference proteome</keyword>
<dbReference type="InterPro" id="IPR036388">
    <property type="entry name" value="WH-like_DNA-bd_sf"/>
</dbReference>
<dbReference type="InterPro" id="IPR043129">
    <property type="entry name" value="ATPase_NBD"/>
</dbReference>
<dbReference type="InterPro" id="IPR000600">
    <property type="entry name" value="ROK"/>
</dbReference>
<evidence type="ECO:0000313" key="3">
    <source>
        <dbReference type="Proteomes" id="UP001501243"/>
    </source>
</evidence>
<dbReference type="InterPro" id="IPR049874">
    <property type="entry name" value="ROK_cs"/>
</dbReference>
<dbReference type="Gene3D" id="3.30.420.40">
    <property type="match status" value="2"/>
</dbReference>
<dbReference type="PANTHER" id="PTHR18964:SF149">
    <property type="entry name" value="BIFUNCTIONAL UDP-N-ACETYLGLUCOSAMINE 2-EPIMERASE_N-ACETYLMANNOSAMINE KINASE"/>
    <property type="match status" value="1"/>
</dbReference>
<dbReference type="InterPro" id="IPR036390">
    <property type="entry name" value="WH_DNA-bd_sf"/>
</dbReference>
<comment type="similarity">
    <text evidence="1">Belongs to the ROK (NagC/XylR) family.</text>
</comment>
<dbReference type="EMBL" id="BAABGQ010000006">
    <property type="protein sequence ID" value="GAA4500372.1"/>
    <property type="molecule type" value="Genomic_DNA"/>
</dbReference>
<dbReference type="Proteomes" id="UP001501243">
    <property type="component" value="Unassembled WGS sequence"/>
</dbReference>
<dbReference type="SUPFAM" id="SSF53067">
    <property type="entry name" value="Actin-like ATPase domain"/>
    <property type="match status" value="1"/>
</dbReference>
<evidence type="ECO:0000256" key="1">
    <source>
        <dbReference type="ARBA" id="ARBA00006479"/>
    </source>
</evidence>
<protein>
    <submittedName>
        <fullName evidence="2">ROK family transcriptional regulator</fullName>
    </submittedName>
</protein>
<dbReference type="Gene3D" id="1.10.10.10">
    <property type="entry name" value="Winged helix-like DNA-binding domain superfamily/Winged helix DNA-binding domain"/>
    <property type="match status" value="1"/>
</dbReference>
<name>A0ABP8QCN0_9BACT</name>
<organism evidence="2 3">
    <name type="scientific">Hymenobacter ginsengisoli</name>
    <dbReference type="NCBI Taxonomy" id="1051626"/>
    <lineage>
        <taxon>Bacteria</taxon>
        <taxon>Pseudomonadati</taxon>
        <taxon>Bacteroidota</taxon>
        <taxon>Cytophagia</taxon>
        <taxon>Cytophagales</taxon>
        <taxon>Hymenobacteraceae</taxon>
        <taxon>Hymenobacter</taxon>
    </lineage>
</organism>
<reference evidence="3" key="1">
    <citation type="journal article" date="2019" name="Int. J. Syst. Evol. Microbiol.">
        <title>The Global Catalogue of Microorganisms (GCM) 10K type strain sequencing project: providing services to taxonomists for standard genome sequencing and annotation.</title>
        <authorList>
            <consortium name="The Broad Institute Genomics Platform"/>
            <consortium name="The Broad Institute Genome Sequencing Center for Infectious Disease"/>
            <person name="Wu L."/>
            <person name="Ma J."/>
        </authorList>
    </citation>
    <scope>NUCLEOTIDE SEQUENCE [LARGE SCALE GENOMIC DNA]</scope>
    <source>
        <strain evidence="3">JCM 17841</strain>
    </source>
</reference>
<dbReference type="SUPFAM" id="SSF46785">
    <property type="entry name" value="Winged helix' DNA-binding domain"/>
    <property type="match status" value="1"/>
</dbReference>
<gene>
    <name evidence="2" type="ORF">GCM10023172_20510</name>
</gene>
<sequence>MLTMSSLLALEETYLARLNNVERRKHIQKLKIIKHLYVKGAKTNADICSRFAISSPTSIAILNELVAEGLVEKQGRGKSLGGRKPELYGLRDGSLFVLSIHIEQFKTRIAIFDNNNHIVNGIHSFAIELATDLSAIAQVHKHAQELLLASGIELKKLVGVGISMPGLVASKEGNNHTHLLTTGMDKSLQQLLEEQFGKPVFIQNDANSAALAEYRFGLAHGLRDALVLSMDWGIGLGIILDGKLRGGALGFAGEFGHIPLVDDGALCHCGKRGCLETVASGSAIVRLAKAGLKAGQRTLLSQLPASELEQLGPEQVYEAAQQGDQFAINTLAEVGTNLGKGIAILIQLFNPELIILGGKIAQAKQFIFPAIQQAINTYCMAQLREKTTVMVSELGDNAVILGSVATVMENIFESYLELA</sequence>
<comment type="caution">
    <text evidence="2">The sequence shown here is derived from an EMBL/GenBank/DDBJ whole genome shotgun (WGS) entry which is preliminary data.</text>
</comment>
<evidence type="ECO:0000313" key="2">
    <source>
        <dbReference type="EMBL" id="GAA4500372.1"/>
    </source>
</evidence>
<dbReference type="PROSITE" id="PS01125">
    <property type="entry name" value="ROK"/>
    <property type="match status" value="1"/>
</dbReference>
<dbReference type="PANTHER" id="PTHR18964">
    <property type="entry name" value="ROK (REPRESSOR, ORF, KINASE) FAMILY"/>
    <property type="match status" value="1"/>
</dbReference>